<evidence type="ECO:0000313" key="12">
    <source>
        <dbReference type="Proteomes" id="UP001179121"/>
    </source>
</evidence>
<dbReference type="Proteomes" id="UP001179121">
    <property type="component" value="Chromosome"/>
</dbReference>
<dbReference type="Gene3D" id="3.40.50.2000">
    <property type="entry name" value="Glycogen Phosphorylase B"/>
    <property type="match status" value="1"/>
</dbReference>
<accession>A0AA86N107</accession>
<reference evidence="11" key="1">
    <citation type="submission" date="2022-10" db="EMBL/GenBank/DDBJ databases">
        <authorList>
            <person name="Koch H."/>
        </authorList>
    </citation>
    <scope>NUCLEOTIDE SEQUENCE</scope>
    <source>
        <strain evidence="11">DNF</strain>
    </source>
</reference>
<keyword evidence="7" id="KW-0808">Transferase</keyword>
<name>A0AA86N107_9BACT</name>
<dbReference type="KEGG" id="nti:DNFV4_03137"/>
<comment type="function">
    <text evidence="1">Condensation of UDP-2,3-diacylglucosamine and 2,3-diacylglucosamine-1-phosphate to form lipid A disaccharide, a precursor of lipid A, a phosphorylated glycolipid that anchors the lipopolysaccharide to the outer membrane of the cell.</text>
</comment>
<dbReference type="GO" id="GO:0009245">
    <property type="term" value="P:lipid A biosynthetic process"/>
    <property type="evidence" value="ECO:0007669"/>
    <property type="project" value="UniProtKB-UniRule"/>
</dbReference>
<organism evidence="11 12">
    <name type="scientific">Nitrospira tepida</name>
    <dbReference type="NCBI Taxonomy" id="2973512"/>
    <lineage>
        <taxon>Bacteria</taxon>
        <taxon>Pseudomonadati</taxon>
        <taxon>Nitrospirota</taxon>
        <taxon>Nitrospiria</taxon>
        <taxon>Nitrospirales</taxon>
        <taxon>Nitrospiraceae</taxon>
        <taxon>Nitrospira</taxon>
    </lineage>
</organism>
<gene>
    <name evidence="11" type="ORF">DNFV4_03137</name>
</gene>
<dbReference type="InterPro" id="IPR003835">
    <property type="entry name" value="Glyco_trans_19"/>
</dbReference>
<dbReference type="PANTHER" id="PTHR30372">
    <property type="entry name" value="LIPID-A-DISACCHARIDE SYNTHASE"/>
    <property type="match status" value="1"/>
</dbReference>
<evidence type="ECO:0000256" key="10">
    <source>
        <dbReference type="NCBIfam" id="TIGR00215"/>
    </source>
</evidence>
<keyword evidence="5" id="KW-0441">Lipid A biosynthesis</keyword>
<evidence type="ECO:0000256" key="5">
    <source>
        <dbReference type="ARBA" id="ARBA00022556"/>
    </source>
</evidence>
<keyword evidence="4" id="KW-0444">Lipid biosynthesis</keyword>
<keyword evidence="6" id="KW-0328">Glycosyltransferase</keyword>
<dbReference type="GO" id="GO:0005543">
    <property type="term" value="F:phospholipid binding"/>
    <property type="evidence" value="ECO:0007669"/>
    <property type="project" value="TreeGrafter"/>
</dbReference>
<evidence type="ECO:0000256" key="6">
    <source>
        <dbReference type="ARBA" id="ARBA00022676"/>
    </source>
</evidence>
<evidence type="ECO:0000313" key="11">
    <source>
        <dbReference type="EMBL" id="CAI4032707.1"/>
    </source>
</evidence>
<sequence length="376" mass="40651">MSRLFIVTGEASGDAHGANLAKALRALRPDSELVGVGGHRMAEAGVELVTGLKRLDHMGLPGPSVLLGAYHNYRRLAGILNRTRFDAVVFIDHPGLNLRLARVAKAAGQRVVYYIAPQIWAWAPGRITLIRQVVDQMLVILPFEQALYQQAGVPCEFVGHPLLDQVAPSYNPLELRHRFGLEGGGPVIGLLPGSRESEIRSLLPILLEAATLILKQEPSARFVLAQAGSVSDELLASQLQGREVPVTVVKDQASEVMACADVLLVASGTATLQAAIVGTPMVLLYTTAWLTYWIVRLKILVQWIGLVNIVAGRSVVPELIQQEATPDRVSKEAMKLLRDPEAAMAMKEALREVRESLGKPGASSRAAEAILKVCRA</sequence>
<evidence type="ECO:0000256" key="7">
    <source>
        <dbReference type="ARBA" id="ARBA00022679"/>
    </source>
</evidence>
<comment type="catalytic activity">
    <reaction evidence="9">
        <text>a lipid X + a UDP-2-N,3-O-bis[(3R)-3-hydroxyacyl]-alpha-D-glucosamine = a lipid A disaccharide + UDP + H(+)</text>
        <dbReference type="Rhea" id="RHEA:67828"/>
        <dbReference type="ChEBI" id="CHEBI:15378"/>
        <dbReference type="ChEBI" id="CHEBI:58223"/>
        <dbReference type="ChEBI" id="CHEBI:137748"/>
        <dbReference type="ChEBI" id="CHEBI:176338"/>
        <dbReference type="ChEBI" id="CHEBI:176343"/>
        <dbReference type="EC" id="2.4.1.182"/>
    </reaction>
</comment>
<dbReference type="RefSeq" id="WP_289269425.1">
    <property type="nucleotide sequence ID" value="NZ_OX365700.1"/>
</dbReference>
<dbReference type="AlphaFoldDB" id="A0AA86N107"/>
<dbReference type="EMBL" id="OX365700">
    <property type="protein sequence ID" value="CAI4032707.1"/>
    <property type="molecule type" value="Genomic_DNA"/>
</dbReference>
<keyword evidence="12" id="KW-1185">Reference proteome</keyword>
<evidence type="ECO:0000256" key="3">
    <source>
        <dbReference type="ARBA" id="ARBA00020902"/>
    </source>
</evidence>
<proteinExistence type="predicted"/>
<dbReference type="SUPFAM" id="SSF53756">
    <property type="entry name" value="UDP-Glycosyltransferase/glycogen phosphorylase"/>
    <property type="match status" value="1"/>
</dbReference>
<dbReference type="EC" id="2.4.1.182" evidence="2 10"/>
<dbReference type="GO" id="GO:0008915">
    <property type="term" value="F:lipid-A-disaccharide synthase activity"/>
    <property type="evidence" value="ECO:0007669"/>
    <property type="project" value="UniProtKB-UniRule"/>
</dbReference>
<dbReference type="Pfam" id="PF02684">
    <property type="entry name" value="LpxB"/>
    <property type="match status" value="1"/>
</dbReference>
<evidence type="ECO:0000256" key="9">
    <source>
        <dbReference type="ARBA" id="ARBA00048975"/>
    </source>
</evidence>
<keyword evidence="8" id="KW-0443">Lipid metabolism</keyword>
<evidence type="ECO:0000256" key="1">
    <source>
        <dbReference type="ARBA" id="ARBA00002056"/>
    </source>
</evidence>
<protein>
    <recommendedName>
        <fullName evidence="3 10">Lipid-A-disaccharide synthase</fullName>
        <ecNumber evidence="2 10">2.4.1.182</ecNumber>
    </recommendedName>
</protein>
<evidence type="ECO:0000256" key="4">
    <source>
        <dbReference type="ARBA" id="ARBA00022516"/>
    </source>
</evidence>
<dbReference type="GO" id="GO:0016020">
    <property type="term" value="C:membrane"/>
    <property type="evidence" value="ECO:0007669"/>
    <property type="project" value="GOC"/>
</dbReference>
<dbReference type="NCBIfam" id="TIGR00215">
    <property type="entry name" value="lpxB"/>
    <property type="match status" value="1"/>
</dbReference>
<evidence type="ECO:0000256" key="2">
    <source>
        <dbReference type="ARBA" id="ARBA00012687"/>
    </source>
</evidence>
<dbReference type="PANTHER" id="PTHR30372:SF4">
    <property type="entry name" value="LIPID-A-DISACCHARIDE SYNTHASE, MITOCHONDRIAL-RELATED"/>
    <property type="match status" value="1"/>
</dbReference>
<evidence type="ECO:0000256" key="8">
    <source>
        <dbReference type="ARBA" id="ARBA00023098"/>
    </source>
</evidence>